<comment type="caution">
    <text evidence="2">The sequence shown here is derived from an EMBL/GenBank/DDBJ whole genome shotgun (WGS) entry which is preliminary data.</text>
</comment>
<dbReference type="AlphaFoldDB" id="A0A370E0N1"/>
<evidence type="ECO:0000313" key="3">
    <source>
        <dbReference type="Proteomes" id="UP000255508"/>
    </source>
</evidence>
<dbReference type="Pfam" id="PF08668">
    <property type="entry name" value="HDOD"/>
    <property type="match status" value="1"/>
</dbReference>
<dbReference type="PANTHER" id="PTHR33525">
    <property type="match status" value="1"/>
</dbReference>
<dbReference type="Gene3D" id="1.10.3210.10">
    <property type="entry name" value="Hypothetical protein af1432"/>
    <property type="match status" value="1"/>
</dbReference>
<keyword evidence="2" id="KW-0378">Hydrolase</keyword>
<sequence>MNAEELVKGIEHLVSLPDVCIKVNMMADSPLYSSKDIGEVISQDTDLSARLLSLVNSAFYGMRAPVETISRAVTVIGTKGLRNLVLVTSAAEIFTGIPADLVDMTEFWRYSVTTGIIAKAPSTQCNVLHGERLFVMGVLHDIGRLVIYLRLPELSRDVLLITGGDDAILADTEADVFGFTHMDVGAALLKTWKLPESLITVAGTHHEPLNAGDYRLEASLVNIAGLLSQGEMSGEPLDEILDQVRPEVWQATGLDSDKVVSVMEDVPARVAEVLDVVLAPNMSAGQRQ</sequence>
<name>A0A370E0N1_9GAMM</name>
<dbReference type="SUPFAM" id="SSF109604">
    <property type="entry name" value="HD-domain/PDEase-like"/>
    <property type="match status" value="1"/>
</dbReference>
<evidence type="ECO:0000313" key="2">
    <source>
        <dbReference type="EMBL" id="RDH92979.1"/>
    </source>
</evidence>
<reference evidence="2 3" key="1">
    <citation type="journal article" date="2018" name="ISME J.">
        <title>Endosymbiont genomes yield clues of tubeworm success.</title>
        <authorList>
            <person name="Li Y."/>
            <person name="Liles M.R."/>
            <person name="Halanych K.M."/>
        </authorList>
    </citation>
    <scope>NUCLEOTIDE SEQUENCE [LARGE SCALE GENOMIC DNA]</scope>
    <source>
        <strain evidence="2">A1422</strain>
    </source>
</reference>
<dbReference type="Proteomes" id="UP000255508">
    <property type="component" value="Unassembled WGS sequence"/>
</dbReference>
<dbReference type="PROSITE" id="PS51833">
    <property type="entry name" value="HDOD"/>
    <property type="match status" value="1"/>
</dbReference>
<protein>
    <submittedName>
        <fullName evidence="2">Phosphohydrolase</fullName>
    </submittedName>
</protein>
<organism evidence="2 3">
    <name type="scientific">endosymbiont of Lamellibrachia luymesi</name>
    <dbReference type="NCBI Taxonomy" id="2200907"/>
    <lineage>
        <taxon>Bacteria</taxon>
        <taxon>Pseudomonadati</taxon>
        <taxon>Pseudomonadota</taxon>
        <taxon>Gammaproteobacteria</taxon>
        <taxon>sulfur-oxidizing symbionts</taxon>
    </lineage>
</organism>
<dbReference type="InterPro" id="IPR013976">
    <property type="entry name" value="HDOD"/>
</dbReference>
<accession>A0A370E0N1</accession>
<evidence type="ECO:0000259" key="1">
    <source>
        <dbReference type="PROSITE" id="PS51833"/>
    </source>
</evidence>
<gene>
    <name evidence="2" type="ORF">DIZ79_01895</name>
</gene>
<dbReference type="PANTHER" id="PTHR33525:SF3">
    <property type="entry name" value="RIBONUCLEASE Y"/>
    <property type="match status" value="1"/>
</dbReference>
<dbReference type="GO" id="GO:0016787">
    <property type="term" value="F:hydrolase activity"/>
    <property type="evidence" value="ECO:0007669"/>
    <property type="project" value="UniProtKB-KW"/>
</dbReference>
<feature type="domain" description="HDOD" evidence="1">
    <location>
        <begin position="13"/>
        <end position="208"/>
    </location>
</feature>
<dbReference type="InterPro" id="IPR052340">
    <property type="entry name" value="RNase_Y/CdgJ"/>
</dbReference>
<proteinExistence type="predicted"/>
<dbReference type="EMBL" id="QFXD01000037">
    <property type="protein sequence ID" value="RDH92979.1"/>
    <property type="molecule type" value="Genomic_DNA"/>
</dbReference>